<feature type="region of interest" description="Disordered" evidence="1">
    <location>
        <begin position="1"/>
        <end position="20"/>
    </location>
</feature>
<evidence type="ECO:0000256" key="1">
    <source>
        <dbReference type="SAM" id="MobiDB-lite"/>
    </source>
</evidence>
<accession>A0A0F7UK06</accession>
<sequence>MHITIGGRNMETPTNGCEDLSVNMAPKEEAQEIPQFDIQELDVFTEEDKPQVEVPQVVPGGRPQPPPSLSSSCVAEHRSQLADGATPGTPAAVPDNTLFGFGQFTTPMSKRRIELDWFVEDFNVHRTRVRDKALPSNCPPYLESPLLDPLILPGCWTFRLFPYYRGEVKKNALRVDPSHKPLIAPSPKKFTGCVALFLFGRTAIEVNSSVTVSILDAKGEPIMTRSTGDNFQLFTVKPAVMMGFEDFIKDKQTDLLNSAIGSDGVLRLRIEVQLFCSSSPTMFLPGMFLLHDVKNVLTSLAGRLPSEEGPLADAVFLAGPGGERVYCSKFLLYSRCPGLRSLLHDQGSGLVIIPDEEFSVDIIRDFCFYLYFDVCPILQTVKDAVVSCRPHPRKARCTHVESPSEFAFSVELPPGSVLGADPNSQVKTKGKTASRISSRAPTRASTPQHAEGEVSNLAFLLKLYQMAHKYDFKSLFAAVERAIVPQLNIVTAGSILEAAERCNALNITAAARRVMGLVESPGSVRQLGLCHRPEEIQEETHRSNANSSAFVPDVVFKRQDTDSAASSHCLADAASAGGCPSPVVSN</sequence>
<dbReference type="SUPFAM" id="SSF54695">
    <property type="entry name" value="POZ domain"/>
    <property type="match status" value="1"/>
</dbReference>
<dbReference type="AlphaFoldDB" id="A0A0F7UK06"/>
<name>A0A0F7UK06_NEOCL</name>
<gene>
    <name evidence="2" type="ORF">BN1204_041990</name>
</gene>
<feature type="region of interest" description="Disordered" evidence="1">
    <location>
        <begin position="419"/>
        <end position="449"/>
    </location>
</feature>
<proteinExistence type="predicted"/>
<organism evidence="2">
    <name type="scientific">Neospora caninum (strain Liverpool)</name>
    <dbReference type="NCBI Taxonomy" id="572307"/>
    <lineage>
        <taxon>Eukaryota</taxon>
        <taxon>Sar</taxon>
        <taxon>Alveolata</taxon>
        <taxon>Apicomplexa</taxon>
        <taxon>Conoidasida</taxon>
        <taxon>Coccidia</taxon>
        <taxon>Eucoccidiorida</taxon>
        <taxon>Eimeriorina</taxon>
        <taxon>Sarcocystidae</taxon>
        <taxon>Neospora</taxon>
    </lineage>
</organism>
<feature type="region of interest" description="Disordered" evidence="1">
    <location>
        <begin position="55"/>
        <end position="90"/>
    </location>
</feature>
<feature type="compositionally biased region" description="Polar residues" evidence="1">
    <location>
        <begin position="434"/>
        <end position="448"/>
    </location>
</feature>
<dbReference type="EMBL" id="LN714484">
    <property type="protein sequence ID" value="CEL68432.1"/>
    <property type="molecule type" value="Genomic_DNA"/>
</dbReference>
<protein>
    <recommendedName>
        <fullName evidence="3">BTB domain-containing protein</fullName>
    </recommendedName>
</protein>
<evidence type="ECO:0008006" key="3">
    <source>
        <dbReference type="Google" id="ProtNLM"/>
    </source>
</evidence>
<evidence type="ECO:0000313" key="2">
    <source>
        <dbReference type="EMBL" id="CEL68432.1"/>
    </source>
</evidence>
<dbReference type="Gene3D" id="3.30.710.10">
    <property type="entry name" value="Potassium Channel Kv1.1, Chain A"/>
    <property type="match status" value="1"/>
</dbReference>
<reference evidence="2" key="1">
    <citation type="journal article" date="2015" name="PLoS ONE">
        <title>Comprehensive Evaluation of Toxoplasma gondii VEG and Neospora caninum LIV Genomes with Tachyzoite Stage Transcriptome and Proteome Defines Novel Transcript Features.</title>
        <authorList>
            <person name="Ramaprasad A."/>
            <person name="Mourier T."/>
            <person name="Naeem R."/>
            <person name="Malas T.B."/>
            <person name="Moussa E."/>
            <person name="Panigrahi A."/>
            <person name="Vermont S.J."/>
            <person name="Otto T.D."/>
            <person name="Wastling J."/>
            <person name="Pain A."/>
        </authorList>
    </citation>
    <scope>NUCLEOTIDE SEQUENCE</scope>
    <source>
        <strain evidence="2">Liverpool</strain>
    </source>
</reference>
<dbReference type="InterPro" id="IPR011333">
    <property type="entry name" value="SKP1/BTB/POZ_sf"/>
</dbReference>